<evidence type="ECO:0000313" key="2">
    <source>
        <dbReference type="Proteomes" id="UP000249610"/>
    </source>
</evidence>
<evidence type="ECO:0000313" key="1">
    <source>
        <dbReference type="EMBL" id="RAI89313.1"/>
    </source>
</evidence>
<dbReference type="RefSeq" id="WP_111611701.1">
    <property type="nucleotide sequence ID" value="NZ_QLLK01000006.1"/>
</dbReference>
<sequence>MAKTILIPTDFTVESLNLVKTALENNTNHSEKLRLILVYGQWASSSITELLFYSKGKVLETLENEEFKCSCEMLLSKYEAIIEHMSIDIFSGNNQNAFENYLEGNKVTEAYIPRNYKFKLKNSNSFNLIPFFTKSKTTLFKVNWHTVSVENAESSKNELSSLFFTHGQVAH</sequence>
<evidence type="ECO:0008006" key="3">
    <source>
        <dbReference type="Google" id="ProtNLM"/>
    </source>
</evidence>
<dbReference type="AlphaFoldDB" id="A0A327PC79"/>
<name>A0A327PC79_9BACT</name>
<dbReference type="OrthoDB" id="893860at2"/>
<comment type="caution">
    <text evidence="1">The sequence shown here is derived from an EMBL/GenBank/DDBJ whole genome shotgun (WGS) entry which is preliminary data.</text>
</comment>
<gene>
    <name evidence="1" type="ORF">LV83_02354</name>
</gene>
<accession>A0A327PC79</accession>
<dbReference type="Proteomes" id="UP000249610">
    <property type="component" value="Unassembled WGS sequence"/>
</dbReference>
<reference evidence="1 2" key="1">
    <citation type="submission" date="2018-06" db="EMBL/GenBank/DDBJ databases">
        <title>Genomic Encyclopedia of Archaeal and Bacterial Type Strains, Phase II (KMG-II): from individual species to whole genera.</title>
        <authorList>
            <person name="Goeker M."/>
        </authorList>
    </citation>
    <scope>NUCLEOTIDE SEQUENCE [LARGE SCALE GENOMIC DNA]</scope>
    <source>
        <strain evidence="1 2">DSM 23446</strain>
    </source>
</reference>
<dbReference type="EMBL" id="QLLK01000006">
    <property type="protein sequence ID" value="RAI89313.1"/>
    <property type="molecule type" value="Genomic_DNA"/>
</dbReference>
<proteinExistence type="predicted"/>
<organism evidence="1 2">
    <name type="scientific">Algoriphagus yeomjeoni</name>
    <dbReference type="NCBI Taxonomy" id="291403"/>
    <lineage>
        <taxon>Bacteria</taxon>
        <taxon>Pseudomonadati</taxon>
        <taxon>Bacteroidota</taxon>
        <taxon>Cytophagia</taxon>
        <taxon>Cytophagales</taxon>
        <taxon>Cyclobacteriaceae</taxon>
        <taxon>Algoriphagus</taxon>
    </lineage>
</organism>
<protein>
    <recommendedName>
        <fullName evidence="3">Universal stress protein family protein</fullName>
    </recommendedName>
</protein>
<keyword evidence="2" id="KW-1185">Reference proteome</keyword>